<sequence length="469" mass="50544">MLDKVARVGPACPVGVAQPDAARTVVLITAVATASHPSGKERLRESRKPQGVHSHPGKLVQPVSESVPGSTGEAREPVESGRWGSAGLGHVSKGPPRFPLSWPTADSQGPALGPPPCPAGDPLVSPQDAKMETPVGAQCCFSKGLLLSASILVLWAPQGSWAALHIQKIPEHPQKNQDLLLSVQGVPETFQDFNWYLGEDAYGGTRLFTYIPGLQRPQRDGSAMGQRDIVGFPNGSMLLRRTQPGDSGTYQVAVTVNPAWTMRAKTEVQVAEKHQELPITQLPMSAGIMAAIIIGSLAAGSLFIGIIAYILVTRGWRSQSHRKESSFHLQCNSFRWVSGFSSCHHSLSLFSSRRDPVKISQLRSLRVKGTVLTVDTRPGSVYCPLHLPDLTSSHSPPHTLRLSHTPLLAIPTPASGPLHRLFPLSGILFHDFCTAGPLGCFWPLLEHHLPGDARINIPSFIRILSVSPQ</sequence>
<accession>A0A3Q2LNJ6</accession>
<dbReference type="PaxDb" id="9796-ENSECAP00000043473"/>
<dbReference type="Bgee" id="ENSECAG00000011053">
    <property type="expression patterns" value="Expressed in zone of skin and 10 other cell types or tissues"/>
</dbReference>
<dbReference type="InterPro" id="IPR013106">
    <property type="entry name" value="Ig_V-set"/>
</dbReference>
<proteinExistence type="inferred from homology"/>
<evidence type="ECO:0000313" key="8">
    <source>
        <dbReference type="Proteomes" id="UP000002281"/>
    </source>
</evidence>
<keyword evidence="5" id="KW-0812">Transmembrane</keyword>
<evidence type="ECO:0000313" key="7">
    <source>
        <dbReference type="Ensembl" id="ENSECAP00000043473.1"/>
    </source>
</evidence>
<organism evidence="7 8">
    <name type="scientific">Equus caballus</name>
    <name type="common">Horse</name>
    <dbReference type="NCBI Taxonomy" id="9796"/>
    <lineage>
        <taxon>Eukaryota</taxon>
        <taxon>Metazoa</taxon>
        <taxon>Chordata</taxon>
        <taxon>Craniata</taxon>
        <taxon>Vertebrata</taxon>
        <taxon>Euteleostomi</taxon>
        <taxon>Mammalia</taxon>
        <taxon>Eutheria</taxon>
        <taxon>Laurasiatheria</taxon>
        <taxon>Perissodactyla</taxon>
        <taxon>Equidae</taxon>
        <taxon>Equus</taxon>
    </lineage>
</organism>
<feature type="compositionally biased region" description="Basic and acidic residues" evidence="4">
    <location>
        <begin position="38"/>
        <end position="48"/>
    </location>
</feature>
<feature type="region of interest" description="Disordered" evidence="4">
    <location>
        <begin position="34"/>
        <end position="114"/>
    </location>
</feature>
<dbReference type="SUPFAM" id="SSF48726">
    <property type="entry name" value="Immunoglobulin"/>
    <property type="match status" value="1"/>
</dbReference>
<evidence type="ECO:0000256" key="4">
    <source>
        <dbReference type="SAM" id="MobiDB-lite"/>
    </source>
</evidence>
<dbReference type="Pfam" id="PF07686">
    <property type="entry name" value="V-set"/>
    <property type="match status" value="1"/>
</dbReference>
<dbReference type="PANTHER" id="PTHR44427">
    <property type="entry name" value="CARCINOEMBRYONIC ANTIGEN-RELATED CELL ADHESION MOLECULE 19"/>
    <property type="match status" value="1"/>
</dbReference>
<evidence type="ECO:0000256" key="5">
    <source>
        <dbReference type="SAM" id="Phobius"/>
    </source>
</evidence>
<feature type="domain" description="Immunoglobulin V-set" evidence="6">
    <location>
        <begin position="177"/>
        <end position="270"/>
    </location>
</feature>
<dbReference type="OrthoDB" id="9048100at2759"/>
<dbReference type="PANTHER" id="PTHR44427:SF21">
    <property type="entry name" value="CEA CELL ADHESION MOLECULE 19"/>
    <property type="match status" value="1"/>
</dbReference>
<dbReference type="InterPro" id="IPR050831">
    <property type="entry name" value="CEA_cell_adhesion"/>
</dbReference>
<evidence type="ECO:0000313" key="9">
    <source>
        <dbReference type="VGNC" id="VGNC:51012"/>
    </source>
</evidence>
<dbReference type="GeneTree" id="ENSGT01100000263479"/>
<dbReference type="InterPro" id="IPR013783">
    <property type="entry name" value="Ig-like_fold"/>
</dbReference>
<dbReference type="Gene3D" id="2.60.40.10">
    <property type="entry name" value="Immunoglobulins"/>
    <property type="match status" value="1"/>
</dbReference>
<dbReference type="STRING" id="9796.ENSECAP00000043473"/>
<reference evidence="7 8" key="1">
    <citation type="journal article" date="2009" name="Science">
        <title>Genome sequence, comparative analysis, and population genetics of the domestic horse.</title>
        <authorList>
            <consortium name="Broad Institute Genome Sequencing Platform"/>
            <consortium name="Broad Institute Whole Genome Assembly Team"/>
            <person name="Wade C.M."/>
            <person name="Giulotto E."/>
            <person name="Sigurdsson S."/>
            <person name="Zoli M."/>
            <person name="Gnerre S."/>
            <person name="Imsland F."/>
            <person name="Lear T.L."/>
            <person name="Adelson D.L."/>
            <person name="Bailey E."/>
            <person name="Bellone R.R."/>
            <person name="Bloecker H."/>
            <person name="Distl O."/>
            <person name="Edgar R.C."/>
            <person name="Garber M."/>
            <person name="Leeb T."/>
            <person name="Mauceli E."/>
            <person name="MacLeod J.N."/>
            <person name="Penedo M.C.T."/>
            <person name="Raison J.M."/>
            <person name="Sharpe T."/>
            <person name="Vogel J."/>
            <person name="Andersson L."/>
            <person name="Antczak D.F."/>
            <person name="Biagi T."/>
            <person name="Binns M.M."/>
            <person name="Chowdhary B.P."/>
            <person name="Coleman S.J."/>
            <person name="Della Valle G."/>
            <person name="Fryc S."/>
            <person name="Guerin G."/>
            <person name="Hasegawa T."/>
            <person name="Hill E.W."/>
            <person name="Jurka J."/>
            <person name="Kiialainen A."/>
            <person name="Lindgren G."/>
            <person name="Liu J."/>
            <person name="Magnani E."/>
            <person name="Mickelson J.R."/>
            <person name="Murray J."/>
            <person name="Nergadze S.G."/>
            <person name="Onofrio R."/>
            <person name="Pedroni S."/>
            <person name="Piras M.F."/>
            <person name="Raudsepp T."/>
            <person name="Rocchi M."/>
            <person name="Roeed K.H."/>
            <person name="Ryder O.A."/>
            <person name="Searle S."/>
            <person name="Skow L."/>
            <person name="Swinburne J.E."/>
            <person name="Syvaenen A.C."/>
            <person name="Tozaki T."/>
            <person name="Valberg S.J."/>
            <person name="Vaudin M."/>
            <person name="White J.R."/>
            <person name="Zody M.C."/>
            <person name="Lander E.S."/>
            <person name="Lindblad-Toh K."/>
        </authorList>
    </citation>
    <scope>NUCLEOTIDE SEQUENCE [LARGE SCALE GENOMIC DNA]</scope>
    <source>
        <strain evidence="7 8">Thoroughbred</strain>
    </source>
</reference>
<comment type="similarity">
    <text evidence="3">Belongs to the immunoglobulin superfamily. CEA family.</text>
</comment>
<dbReference type="Proteomes" id="UP000002281">
    <property type="component" value="Chromosome 10"/>
</dbReference>
<dbReference type="AlphaFoldDB" id="A0A3Q2LNJ6"/>
<evidence type="ECO:0000256" key="2">
    <source>
        <dbReference type="ARBA" id="ARBA00023180"/>
    </source>
</evidence>
<keyword evidence="8" id="KW-1185">Reference proteome</keyword>
<name>A0A3Q2LNJ6_HORSE</name>
<keyword evidence="5" id="KW-0472">Membrane</keyword>
<keyword evidence="2" id="KW-0325">Glycoprotein</keyword>
<reference evidence="7" key="3">
    <citation type="submission" date="2025-09" db="UniProtKB">
        <authorList>
            <consortium name="Ensembl"/>
        </authorList>
    </citation>
    <scope>IDENTIFICATION</scope>
    <source>
        <strain evidence="7">Thoroughbred</strain>
    </source>
</reference>
<reference evidence="7" key="2">
    <citation type="submission" date="2025-08" db="UniProtKB">
        <authorList>
            <consortium name="Ensembl"/>
        </authorList>
    </citation>
    <scope>IDENTIFICATION</scope>
    <source>
        <strain evidence="7">Thoroughbred</strain>
    </source>
</reference>
<evidence type="ECO:0000256" key="1">
    <source>
        <dbReference type="ARBA" id="ARBA00022729"/>
    </source>
</evidence>
<protein>
    <submittedName>
        <fullName evidence="7">CEA cell adhesion molecule 19</fullName>
    </submittedName>
</protein>
<dbReference type="InterPro" id="IPR036179">
    <property type="entry name" value="Ig-like_dom_sf"/>
</dbReference>
<dbReference type="Ensembl" id="ENSECAT00000036627.2">
    <property type="protein sequence ID" value="ENSECAP00000043473.1"/>
    <property type="gene ID" value="ENSECAG00000011053.4"/>
</dbReference>
<dbReference type="InParanoid" id="A0A3Q2LNJ6"/>
<dbReference type="VGNC" id="VGNC:51012">
    <property type="gene designation" value="CEACAM19"/>
</dbReference>
<feature type="transmembrane region" description="Helical" evidence="5">
    <location>
        <begin position="288"/>
        <end position="312"/>
    </location>
</feature>
<gene>
    <name evidence="7 9" type="primary">CEACAM19</name>
</gene>
<keyword evidence="1" id="KW-0732">Signal</keyword>
<evidence type="ECO:0000256" key="3">
    <source>
        <dbReference type="ARBA" id="ARBA00038222"/>
    </source>
</evidence>
<evidence type="ECO:0000259" key="6">
    <source>
        <dbReference type="Pfam" id="PF07686"/>
    </source>
</evidence>
<keyword evidence="5" id="KW-1133">Transmembrane helix</keyword>